<name>A0A8J2KX31_9HEXA</name>
<comment type="caution">
    <text evidence="1">The sequence shown here is derived from an EMBL/GenBank/DDBJ whole genome shotgun (WGS) entry which is preliminary data.</text>
</comment>
<dbReference type="Proteomes" id="UP000708208">
    <property type="component" value="Unassembled WGS sequence"/>
</dbReference>
<evidence type="ECO:0000313" key="1">
    <source>
        <dbReference type="EMBL" id="CAG7822351.1"/>
    </source>
</evidence>
<accession>A0A8J2KX31</accession>
<dbReference type="EMBL" id="CAJVCH010526172">
    <property type="protein sequence ID" value="CAG7822351.1"/>
    <property type="molecule type" value="Genomic_DNA"/>
</dbReference>
<dbReference type="AlphaFoldDB" id="A0A8J2KX31"/>
<proteinExistence type="predicted"/>
<organism evidence="1 2">
    <name type="scientific">Allacma fusca</name>
    <dbReference type="NCBI Taxonomy" id="39272"/>
    <lineage>
        <taxon>Eukaryota</taxon>
        <taxon>Metazoa</taxon>
        <taxon>Ecdysozoa</taxon>
        <taxon>Arthropoda</taxon>
        <taxon>Hexapoda</taxon>
        <taxon>Collembola</taxon>
        <taxon>Symphypleona</taxon>
        <taxon>Sminthuridae</taxon>
        <taxon>Allacma</taxon>
    </lineage>
</organism>
<evidence type="ECO:0000313" key="2">
    <source>
        <dbReference type="Proteomes" id="UP000708208"/>
    </source>
</evidence>
<gene>
    <name evidence="1" type="ORF">AFUS01_LOCUS32632</name>
</gene>
<sequence length="65" mass="7350">IFLKETSFLNCSLEQNLQGNKKMKIKTGRIEYGKKELKAIKKVLITPCNVFLGCQSFHKTSGNSD</sequence>
<protein>
    <submittedName>
        <fullName evidence="1">Uncharacterized protein</fullName>
    </submittedName>
</protein>
<reference evidence="1" key="1">
    <citation type="submission" date="2021-06" db="EMBL/GenBank/DDBJ databases">
        <authorList>
            <person name="Hodson N. C."/>
            <person name="Mongue J. A."/>
            <person name="Jaron S. K."/>
        </authorList>
    </citation>
    <scope>NUCLEOTIDE SEQUENCE</scope>
</reference>
<keyword evidence="2" id="KW-1185">Reference proteome</keyword>
<feature type="non-terminal residue" evidence="1">
    <location>
        <position position="65"/>
    </location>
</feature>